<proteinExistence type="inferred from homology"/>
<comment type="caution">
    <text evidence="2">The sequence shown here is derived from an EMBL/GenBank/DDBJ whole genome shotgun (WGS) entry which is preliminary data.</text>
</comment>
<dbReference type="Proteomes" id="UP001396334">
    <property type="component" value="Unassembled WGS sequence"/>
</dbReference>
<keyword evidence="1" id="KW-0508">mRNA splicing</keyword>
<reference evidence="2 3" key="1">
    <citation type="journal article" date="2024" name="G3 (Bethesda)">
        <title>Genome assembly of Hibiscus sabdariffa L. provides insights into metabolisms of medicinal natural products.</title>
        <authorList>
            <person name="Kim T."/>
        </authorList>
    </citation>
    <scope>NUCLEOTIDE SEQUENCE [LARGE SCALE GENOMIC DNA]</scope>
    <source>
        <strain evidence="2">TK-2024</strain>
        <tissue evidence="2">Old leaves</tissue>
    </source>
</reference>
<evidence type="ECO:0000256" key="1">
    <source>
        <dbReference type="RuleBase" id="RU367101"/>
    </source>
</evidence>
<organism evidence="2 3">
    <name type="scientific">Hibiscus sabdariffa</name>
    <name type="common">roselle</name>
    <dbReference type="NCBI Taxonomy" id="183260"/>
    <lineage>
        <taxon>Eukaryota</taxon>
        <taxon>Viridiplantae</taxon>
        <taxon>Streptophyta</taxon>
        <taxon>Embryophyta</taxon>
        <taxon>Tracheophyta</taxon>
        <taxon>Spermatophyta</taxon>
        <taxon>Magnoliopsida</taxon>
        <taxon>eudicotyledons</taxon>
        <taxon>Gunneridae</taxon>
        <taxon>Pentapetalae</taxon>
        <taxon>rosids</taxon>
        <taxon>malvids</taxon>
        <taxon>Malvales</taxon>
        <taxon>Malvaceae</taxon>
        <taxon>Malvoideae</taxon>
        <taxon>Hibiscus</taxon>
    </lineage>
</organism>
<dbReference type="InterPro" id="IPR038959">
    <property type="entry name" value="Prp19"/>
</dbReference>
<keyword evidence="1" id="KW-0747">Spliceosome</keyword>
<dbReference type="PANTHER" id="PTHR43995">
    <property type="entry name" value="PRE-MRNA-PROCESSING FACTOR 19"/>
    <property type="match status" value="1"/>
</dbReference>
<sequence>MKPDRYLHRLRGRHLCLQKFILERECVLGHPLHKTNKPWITSIDIDLLKDIVTTGGVDSSVVLFNRISGEILSTLSGHFKKVYPVSSILFKGS</sequence>
<evidence type="ECO:0000313" key="3">
    <source>
        <dbReference type="Proteomes" id="UP001396334"/>
    </source>
</evidence>
<keyword evidence="1" id="KW-0539">Nucleus</keyword>
<dbReference type="SUPFAM" id="SSF50978">
    <property type="entry name" value="WD40 repeat-like"/>
    <property type="match status" value="1"/>
</dbReference>
<keyword evidence="1" id="KW-0808">Transferase</keyword>
<keyword evidence="1" id="KW-0833">Ubl conjugation pathway</keyword>
<dbReference type="InterPro" id="IPR036322">
    <property type="entry name" value="WD40_repeat_dom_sf"/>
</dbReference>
<comment type="function">
    <text evidence="1">Ubiquitin-protein ligase which is mainly involved pre-mRNA splicing and DNA repair. Required for pre-mRNA splicing as component of the spliceosome.</text>
</comment>
<protein>
    <recommendedName>
        <fullName evidence="1">Pre-mRNA-processing factor 19</fullName>
        <ecNumber evidence="1">2.3.2.27</ecNumber>
    </recommendedName>
</protein>
<name>A0ABR2RV68_9ROSI</name>
<accession>A0ABR2RV68</accession>
<comment type="subcellular location">
    <subcellularLocation>
        <location evidence="1">Nucleus</location>
    </subcellularLocation>
</comment>
<dbReference type="Gene3D" id="2.130.10.10">
    <property type="entry name" value="YVTN repeat-like/Quinoprotein amine dehydrogenase"/>
    <property type="match status" value="1"/>
</dbReference>
<keyword evidence="3" id="KW-1185">Reference proteome</keyword>
<evidence type="ECO:0000313" key="2">
    <source>
        <dbReference type="EMBL" id="KAK9016870.1"/>
    </source>
</evidence>
<comment type="catalytic activity">
    <reaction evidence="1">
        <text>S-ubiquitinyl-[E2 ubiquitin-conjugating enzyme]-L-cysteine + [acceptor protein]-L-lysine = [E2 ubiquitin-conjugating enzyme]-L-cysteine + N(6)-ubiquitinyl-[acceptor protein]-L-lysine.</text>
        <dbReference type="EC" id="2.3.2.27"/>
    </reaction>
</comment>
<dbReference type="EC" id="2.3.2.27" evidence="1"/>
<dbReference type="EMBL" id="JBBPBN010000020">
    <property type="protein sequence ID" value="KAK9016870.1"/>
    <property type="molecule type" value="Genomic_DNA"/>
</dbReference>
<comment type="subunit">
    <text evidence="1">Homotetramer.</text>
</comment>
<keyword evidence="1" id="KW-0234">DNA repair</keyword>
<keyword evidence="1" id="KW-0227">DNA damage</keyword>
<dbReference type="PANTHER" id="PTHR43995:SF1">
    <property type="entry name" value="PRE-MRNA-PROCESSING FACTOR 19"/>
    <property type="match status" value="1"/>
</dbReference>
<comment type="similarity">
    <text evidence="1">Belongs to the WD repeat PRP19 family.</text>
</comment>
<dbReference type="InterPro" id="IPR015943">
    <property type="entry name" value="WD40/YVTN_repeat-like_dom_sf"/>
</dbReference>
<gene>
    <name evidence="2" type="ORF">V6N11_079363</name>
</gene>
<keyword evidence="1" id="KW-0507">mRNA processing</keyword>
<comment type="pathway">
    <text evidence="1">Protein modification; protein ubiquitination.</text>
</comment>